<dbReference type="GO" id="GO:0016504">
    <property type="term" value="F:peptidase activator activity"/>
    <property type="evidence" value="ECO:0007669"/>
    <property type="project" value="InterPro"/>
</dbReference>
<evidence type="ECO:0000313" key="1">
    <source>
        <dbReference type="EMBL" id="KAK5626064.1"/>
    </source>
</evidence>
<evidence type="ECO:0000313" key="2">
    <source>
        <dbReference type="Proteomes" id="UP001305414"/>
    </source>
</evidence>
<evidence type="ECO:0008006" key="3">
    <source>
        <dbReference type="Google" id="ProtNLM"/>
    </source>
</evidence>
<dbReference type="PANTHER" id="PTHR32170">
    <property type="entry name" value="PROTEASOME ACTIVATOR COMPLEX SUBUNIT 4"/>
    <property type="match status" value="1"/>
</dbReference>
<dbReference type="Proteomes" id="UP001305414">
    <property type="component" value="Unassembled WGS sequence"/>
</dbReference>
<organism evidence="1 2">
    <name type="scientific">Xylaria bambusicola</name>
    <dbReference type="NCBI Taxonomy" id="326684"/>
    <lineage>
        <taxon>Eukaryota</taxon>
        <taxon>Fungi</taxon>
        <taxon>Dikarya</taxon>
        <taxon>Ascomycota</taxon>
        <taxon>Pezizomycotina</taxon>
        <taxon>Sordariomycetes</taxon>
        <taxon>Xylariomycetidae</taxon>
        <taxon>Xylariales</taxon>
        <taxon>Xylariaceae</taxon>
        <taxon>Xylaria</taxon>
    </lineage>
</organism>
<reference evidence="1 2" key="1">
    <citation type="submission" date="2023-10" db="EMBL/GenBank/DDBJ databases">
        <title>Draft genome sequence of Xylaria bambusicola isolate GMP-LS, the root and basal stem rot pathogen of sugarcane in Indonesia.</title>
        <authorList>
            <person name="Selvaraj P."/>
            <person name="Muralishankar V."/>
            <person name="Muruganantham S."/>
            <person name="Sp S."/>
            <person name="Haryani S."/>
            <person name="Lau K.J.X."/>
            <person name="Naqvi N.I."/>
        </authorList>
    </citation>
    <scope>NUCLEOTIDE SEQUENCE [LARGE SCALE GENOMIC DNA]</scope>
    <source>
        <strain evidence="1">GMP-LS</strain>
    </source>
</reference>
<gene>
    <name evidence="1" type="ORF">RRF57_001779</name>
</gene>
<accession>A0AAN7UC22</accession>
<dbReference type="PANTHER" id="PTHR32170:SF3">
    <property type="entry name" value="PROTEASOME ACTIVATOR COMPLEX SUBUNIT 4"/>
    <property type="match status" value="1"/>
</dbReference>
<dbReference type="AlphaFoldDB" id="A0AAN7UC22"/>
<dbReference type="GO" id="GO:0070628">
    <property type="term" value="F:proteasome binding"/>
    <property type="evidence" value="ECO:0007669"/>
    <property type="project" value="InterPro"/>
</dbReference>
<dbReference type="GO" id="GO:0005634">
    <property type="term" value="C:nucleus"/>
    <property type="evidence" value="ECO:0007669"/>
    <property type="project" value="TreeGrafter"/>
</dbReference>
<dbReference type="GO" id="GO:0005829">
    <property type="term" value="C:cytosol"/>
    <property type="evidence" value="ECO:0007669"/>
    <property type="project" value="TreeGrafter"/>
</dbReference>
<keyword evidence="2" id="KW-1185">Reference proteome</keyword>
<protein>
    <recommendedName>
        <fullName evidence="3">Proteasome activator Blm10 mid region domain-containing protein</fullName>
    </recommendedName>
</protein>
<name>A0AAN7UC22_9PEZI</name>
<dbReference type="InterPro" id="IPR035309">
    <property type="entry name" value="PSME4"/>
</dbReference>
<dbReference type="EMBL" id="JAWHQM010000003">
    <property type="protein sequence ID" value="KAK5626064.1"/>
    <property type="molecule type" value="Genomic_DNA"/>
</dbReference>
<comment type="caution">
    <text evidence="1">The sequence shown here is derived from an EMBL/GenBank/DDBJ whole genome shotgun (WGS) entry which is preliminary data.</text>
</comment>
<sequence length="193" mass="21880">MVHFLKPQEDLTLDWRPLWKDIKTIVLPAEAPSHTATLRRGLKGLWKLCLHAQSYFDPKERYAMLQEILPYFSTSDLSDGFIVLGVLNVLMPTAPAPPTEPLSQPSNFLPTFFHLWSLVSRSKVVDSTLLDIFSRLARDYLSCVHVPFGEHGIYTREQSDLIFTAVLRLTDIPVGQANPRTATSTIQLAWPCF</sequence>
<dbReference type="GO" id="GO:0010499">
    <property type="term" value="P:proteasomal ubiquitin-independent protein catabolic process"/>
    <property type="evidence" value="ECO:0007669"/>
    <property type="project" value="TreeGrafter"/>
</dbReference>
<proteinExistence type="predicted"/>